<proteinExistence type="evidence at transcript level"/>
<feature type="non-terminal residue" evidence="1">
    <location>
        <position position="1"/>
    </location>
</feature>
<evidence type="ECO:0000313" key="1">
    <source>
        <dbReference type="EMBL" id="JAA62889.1"/>
    </source>
</evidence>
<reference evidence="1" key="2">
    <citation type="journal article" date="2015" name="J. Proteomics">
        <title>Sexual differences in the sialomes of the zebra tick, Rhipicephalus pulchellus.</title>
        <authorList>
            <person name="Tan A.W."/>
            <person name="Francischetti I.M."/>
            <person name="Slovak M."/>
            <person name="Kini R.M."/>
            <person name="Ribeiro J.M."/>
        </authorList>
    </citation>
    <scope>NUCLEOTIDE SEQUENCE</scope>
    <source>
        <tissue evidence="1">Salivary gland</tissue>
    </source>
</reference>
<sequence length="130" mass="14526">NVCLLVSLYNVYHWSCTARIYLLGTKLKEVEESCDDGHVQVGTIKYVKCAYNVSALLGVVHAKWMSSVWDVCATKGHSVLCVRYSLLSSCICCMRTLSGEDYLLNMYLVNNVSTELSLKFSINNSLSRLA</sequence>
<protein>
    <submittedName>
        <fullName evidence="1">Uncharacterized protein</fullName>
    </submittedName>
</protein>
<dbReference type="EMBL" id="GACK01002145">
    <property type="protein sequence ID" value="JAA62889.1"/>
    <property type="molecule type" value="mRNA"/>
</dbReference>
<organism evidence="1">
    <name type="scientific">Rhipicephalus pulchellus</name>
    <name type="common">Yellow backed tick</name>
    <name type="synonym">Dermacentor pulchellus</name>
    <dbReference type="NCBI Taxonomy" id="72859"/>
    <lineage>
        <taxon>Eukaryota</taxon>
        <taxon>Metazoa</taxon>
        <taxon>Ecdysozoa</taxon>
        <taxon>Arthropoda</taxon>
        <taxon>Chelicerata</taxon>
        <taxon>Arachnida</taxon>
        <taxon>Acari</taxon>
        <taxon>Parasitiformes</taxon>
        <taxon>Ixodida</taxon>
        <taxon>Ixodoidea</taxon>
        <taxon>Ixodidae</taxon>
        <taxon>Rhipicephalinae</taxon>
        <taxon>Rhipicephalus</taxon>
        <taxon>Rhipicephalus</taxon>
    </lineage>
</organism>
<name>L7MI77_RHIPC</name>
<dbReference type="AlphaFoldDB" id="L7MI77"/>
<reference evidence="1" key="1">
    <citation type="submission" date="2012-11" db="EMBL/GenBank/DDBJ databases">
        <authorList>
            <person name="Lucero-Rivera Y.E."/>
            <person name="Tovar-Ramirez D."/>
        </authorList>
    </citation>
    <scope>NUCLEOTIDE SEQUENCE</scope>
    <source>
        <tissue evidence="1">Salivary gland</tissue>
    </source>
</reference>
<accession>L7MI77</accession>